<keyword evidence="3" id="KW-0233">DNA recombination</keyword>
<comment type="similarity">
    <text evidence="1">Belongs to the 'phage' integrase family.</text>
</comment>
<dbReference type="PANTHER" id="PTHR30349:SF41">
    <property type="entry name" value="INTEGRASE_RECOMBINASE PROTEIN MJ0367-RELATED"/>
    <property type="match status" value="1"/>
</dbReference>
<feature type="domain" description="Tyr recombinase" evidence="4">
    <location>
        <begin position="60"/>
        <end position="249"/>
    </location>
</feature>
<evidence type="ECO:0000256" key="3">
    <source>
        <dbReference type="ARBA" id="ARBA00023172"/>
    </source>
</evidence>
<dbReference type="PANTHER" id="PTHR30349">
    <property type="entry name" value="PHAGE INTEGRASE-RELATED"/>
    <property type="match status" value="1"/>
</dbReference>
<dbReference type="GO" id="GO:0006310">
    <property type="term" value="P:DNA recombination"/>
    <property type="evidence" value="ECO:0007669"/>
    <property type="project" value="UniProtKB-KW"/>
</dbReference>
<dbReference type="InterPro" id="IPR011010">
    <property type="entry name" value="DNA_brk_join_enz"/>
</dbReference>
<organism evidence="5 6">
    <name type="scientific">Sphingobacterium multivorum</name>
    <dbReference type="NCBI Taxonomy" id="28454"/>
    <lineage>
        <taxon>Bacteria</taxon>
        <taxon>Pseudomonadati</taxon>
        <taxon>Bacteroidota</taxon>
        <taxon>Sphingobacteriia</taxon>
        <taxon>Sphingobacteriales</taxon>
        <taxon>Sphingobacteriaceae</taxon>
        <taxon>Sphingobacterium</taxon>
    </lineage>
</organism>
<evidence type="ECO:0000256" key="2">
    <source>
        <dbReference type="ARBA" id="ARBA00023125"/>
    </source>
</evidence>
<keyword evidence="2" id="KW-0238">DNA-binding</keyword>
<evidence type="ECO:0000259" key="4">
    <source>
        <dbReference type="PROSITE" id="PS51898"/>
    </source>
</evidence>
<dbReference type="GO" id="GO:0003677">
    <property type="term" value="F:DNA binding"/>
    <property type="evidence" value="ECO:0007669"/>
    <property type="project" value="UniProtKB-KW"/>
</dbReference>
<dbReference type="PROSITE" id="PS51898">
    <property type="entry name" value="TYR_RECOMBINASE"/>
    <property type="match status" value="1"/>
</dbReference>
<dbReference type="AlphaFoldDB" id="A0A654CR35"/>
<dbReference type="Gene3D" id="1.10.443.10">
    <property type="entry name" value="Intergrase catalytic core"/>
    <property type="match status" value="1"/>
</dbReference>
<protein>
    <submittedName>
        <fullName evidence="5">Tyrosine recombinase XerC (Modular protein)</fullName>
    </submittedName>
</protein>
<dbReference type="InterPro" id="IPR050090">
    <property type="entry name" value="Tyrosine_recombinase_XerCD"/>
</dbReference>
<accession>A0A654CR35</accession>
<dbReference type="Pfam" id="PF00589">
    <property type="entry name" value="Phage_integrase"/>
    <property type="match status" value="1"/>
</dbReference>
<dbReference type="EMBL" id="CABWMV010000024">
    <property type="protein sequence ID" value="VXC95167.1"/>
    <property type="molecule type" value="Genomic_DNA"/>
</dbReference>
<sequence>MQLWVFWIGCKPNGETVIRPEMQDWLRFTLFSVIYSINNLSICTNAKKILSIPMKRKVTVPMNYLTIEGIKALLEQPDTRTSKGRRDLALLSLMYDTGARVQEVIDLVPSSLRLDGLNTICITGKGNKTRIVPMLEDQVRLLKLYITEHQLEQGSNNKHPLFFNSRREKLTRAGVNHILIKYAEMARKTSNVYLPEKISCHVLRHSKAMHLLQAGVNLVYIRDILGHVSVQTTEVYAKADSRAKREAIEKAYTSVAPQKEPIWLSNNNLLDWLKSF</sequence>
<dbReference type="SUPFAM" id="SSF56349">
    <property type="entry name" value="DNA breaking-rejoining enzymes"/>
    <property type="match status" value="1"/>
</dbReference>
<dbReference type="CDD" id="cd01182">
    <property type="entry name" value="INT_RitC_C_like"/>
    <property type="match status" value="1"/>
</dbReference>
<gene>
    <name evidence="5" type="ORF">SPHINGO8BC_51097</name>
</gene>
<dbReference type="GO" id="GO:0015074">
    <property type="term" value="P:DNA integration"/>
    <property type="evidence" value="ECO:0007669"/>
    <property type="project" value="InterPro"/>
</dbReference>
<reference evidence="5 6" key="1">
    <citation type="submission" date="2019-10" db="EMBL/GenBank/DDBJ databases">
        <authorList>
            <person name="Karimi E."/>
        </authorList>
    </citation>
    <scope>NUCLEOTIDE SEQUENCE [LARGE SCALE GENOMIC DNA]</scope>
    <source>
        <strain evidence="5 6">Sphingobacterium sp. 8BC</strain>
    </source>
</reference>
<evidence type="ECO:0000313" key="5">
    <source>
        <dbReference type="EMBL" id="VXC95167.1"/>
    </source>
</evidence>
<name>A0A654CR35_SPHMU</name>
<proteinExistence type="inferred from homology"/>
<dbReference type="Proteomes" id="UP000432350">
    <property type="component" value="Unassembled WGS sequence"/>
</dbReference>
<dbReference type="InterPro" id="IPR002104">
    <property type="entry name" value="Integrase_catalytic"/>
</dbReference>
<evidence type="ECO:0000313" key="6">
    <source>
        <dbReference type="Proteomes" id="UP000432350"/>
    </source>
</evidence>
<evidence type="ECO:0000256" key="1">
    <source>
        <dbReference type="ARBA" id="ARBA00008857"/>
    </source>
</evidence>
<dbReference type="InterPro" id="IPR013762">
    <property type="entry name" value="Integrase-like_cat_sf"/>
</dbReference>